<dbReference type="PANTHER" id="PTHR11851:SF224">
    <property type="entry name" value="PROCESSING PROTEASE"/>
    <property type="match status" value="1"/>
</dbReference>
<dbReference type="InterPro" id="IPR007863">
    <property type="entry name" value="Peptidase_M16_C"/>
</dbReference>
<accession>J9H374</accession>
<protein>
    <submittedName>
        <fullName evidence="2">Zinc protease</fullName>
    </submittedName>
</protein>
<dbReference type="GO" id="GO:0008233">
    <property type="term" value="F:peptidase activity"/>
    <property type="evidence" value="ECO:0007669"/>
    <property type="project" value="UniProtKB-KW"/>
</dbReference>
<dbReference type="InterPro" id="IPR050361">
    <property type="entry name" value="MPP/UQCRC_Complex"/>
</dbReference>
<gene>
    <name evidence="2" type="ORF">EVA_03856</name>
</gene>
<sequence>MTLYTLNKYFARTLSVIADMVKHPTFPEKELAVVTDINKQQFLVNSARVEMMARKQLNAALFGPHHPFGRYAEADDYDRITPEVLRSFYQRHYHSGNCTVFLSGKVTPEIIRCVEETLGDAPWGNVAAVQTVQLPPVQPTDRKRIFVERADALQSSLKMGSFVMDRLHPDYLKARVLVTLFGGYFGSRLMSNIREDKGYTYGIGSGIVSYPGSSVLVISTEAANEYIEPIVQEVYHEMDCLRQDLVAPEELEMVRNYMLGDLCRSYEGPFSLSDAWIYTQTADLDDDFFNRSLDAIRSITREEIRVLAQRYFRPEQWVEVVAGKKL</sequence>
<keyword evidence="2" id="KW-0645">Protease</keyword>
<dbReference type="Pfam" id="PF05193">
    <property type="entry name" value="Peptidase_M16_C"/>
    <property type="match status" value="1"/>
</dbReference>
<keyword evidence="2" id="KW-0378">Hydrolase</keyword>
<dbReference type="EMBL" id="AMCI01000722">
    <property type="protein sequence ID" value="EJX08035.1"/>
    <property type="molecule type" value="Genomic_DNA"/>
</dbReference>
<organism evidence="2">
    <name type="scientific">gut metagenome</name>
    <dbReference type="NCBI Taxonomy" id="749906"/>
    <lineage>
        <taxon>unclassified sequences</taxon>
        <taxon>metagenomes</taxon>
        <taxon>organismal metagenomes</taxon>
    </lineage>
</organism>
<comment type="caution">
    <text evidence="2">The sequence shown here is derived from an EMBL/GenBank/DDBJ whole genome shotgun (WGS) entry which is preliminary data.</text>
</comment>
<evidence type="ECO:0000313" key="2">
    <source>
        <dbReference type="EMBL" id="EJX08035.1"/>
    </source>
</evidence>
<dbReference type="AlphaFoldDB" id="J9H374"/>
<reference evidence="2" key="1">
    <citation type="journal article" date="2012" name="PLoS ONE">
        <title>Gene sets for utilization of primary and secondary nutrition supplies in the distal gut of endangered iberian lynx.</title>
        <authorList>
            <person name="Alcaide M."/>
            <person name="Messina E."/>
            <person name="Richter M."/>
            <person name="Bargiela R."/>
            <person name="Peplies J."/>
            <person name="Huws S.A."/>
            <person name="Newbold C.J."/>
            <person name="Golyshin P.N."/>
            <person name="Simon M.A."/>
            <person name="Lopez G."/>
            <person name="Yakimov M.M."/>
            <person name="Ferrer M."/>
        </authorList>
    </citation>
    <scope>NUCLEOTIDE SEQUENCE</scope>
</reference>
<dbReference type="GO" id="GO:0006508">
    <property type="term" value="P:proteolysis"/>
    <property type="evidence" value="ECO:0007669"/>
    <property type="project" value="UniProtKB-KW"/>
</dbReference>
<dbReference type="GO" id="GO:0046872">
    <property type="term" value="F:metal ion binding"/>
    <property type="evidence" value="ECO:0007669"/>
    <property type="project" value="InterPro"/>
</dbReference>
<feature type="domain" description="Peptidase M16 C-terminal" evidence="1">
    <location>
        <begin position="80"/>
        <end position="256"/>
    </location>
</feature>
<dbReference type="Gene3D" id="3.30.830.10">
    <property type="entry name" value="Metalloenzyme, LuxS/M16 peptidase-like"/>
    <property type="match status" value="2"/>
</dbReference>
<dbReference type="PANTHER" id="PTHR11851">
    <property type="entry name" value="METALLOPROTEASE"/>
    <property type="match status" value="1"/>
</dbReference>
<dbReference type="SUPFAM" id="SSF63411">
    <property type="entry name" value="LuxS/MPP-like metallohydrolase"/>
    <property type="match status" value="2"/>
</dbReference>
<proteinExistence type="predicted"/>
<evidence type="ECO:0000259" key="1">
    <source>
        <dbReference type="Pfam" id="PF05193"/>
    </source>
</evidence>
<name>J9H374_9ZZZZ</name>
<dbReference type="InterPro" id="IPR011249">
    <property type="entry name" value="Metalloenz_LuxS/M16"/>
</dbReference>